<dbReference type="InterPro" id="IPR051922">
    <property type="entry name" value="Bact_Sporulation_Assoc"/>
</dbReference>
<organism evidence="3 4">
    <name type="scientific">Paenibacillus chartarius</name>
    <dbReference type="NCBI Taxonomy" id="747481"/>
    <lineage>
        <taxon>Bacteria</taxon>
        <taxon>Bacillati</taxon>
        <taxon>Bacillota</taxon>
        <taxon>Bacilli</taxon>
        <taxon>Bacillales</taxon>
        <taxon>Paenibacillaceae</taxon>
        <taxon>Paenibacillus</taxon>
    </lineage>
</organism>
<dbReference type="InterPro" id="IPR013486">
    <property type="entry name" value="SpoIID/LytB"/>
</dbReference>
<dbReference type="NCBIfam" id="TIGR02669">
    <property type="entry name" value="SpoIID_LytB"/>
    <property type="match status" value="1"/>
</dbReference>
<proteinExistence type="predicted"/>
<dbReference type="InterPro" id="IPR013693">
    <property type="entry name" value="SpoIID/LytB_N"/>
</dbReference>
<accession>A0ABV6DIU5</accession>
<gene>
    <name evidence="3" type="ORF">ACFFK0_08830</name>
</gene>
<evidence type="ECO:0000259" key="2">
    <source>
        <dbReference type="Pfam" id="PF08486"/>
    </source>
</evidence>
<keyword evidence="4" id="KW-1185">Reference proteome</keyword>
<feature type="signal peptide" evidence="1">
    <location>
        <begin position="1"/>
        <end position="35"/>
    </location>
</feature>
<feature type="chain" id="PRO_5045729995" evidence="1">
    <location>
        <begin position="36"/>
        <end position="705"/>
    </location>
</feature>
<evidence type="ECO:0000256" key="1">
    <source>
        <dbReference type="SAM" id="SignalP"/>
    </source>
</evidence>
<sequence>MLKRFFTLKHRKITAAAVTAAALFSMGGSGGYTYAAVPKLESIRVALILDGKAGAGIPYATLTGAQGLDIGVRTPQAVQTWVSAPAGARFSLDQYAVLVLETPDWTLARQTADKLPADPGQGAVIWSRSKQGKAVYQVAYGNYNDIGSATAARDKLTGSAQLAGVVKPGSPLPLIGPLHVAAGTFAAEAEALNRQAAAAQAGLDADIVLQADAAGKVSYSVWIGSAATPQALTALQQQAAKLLPGVPLQPAAPAAPYMLRRIEATTAANVTDTHYVIGGAEAKVWVQPKQAGGAVTFKERFERSYRGALELSLQGSALAVVNEVPIESYVGSVVGSEMGTGWPAEALKAQAVAARTYVLKQGLKYGIAHVSDTTVDQAYKGTATEAADVAAAAAATKGEVLADSAGTLIAPLYSSNAGGLTADPTEAWGNTSTYLKSTPSPDDGAAKNKAFWYRVSLEDGTIGYVRSDYLKDTGTKNGIGLAVYSATESGVNVRPAPTTDASSVPLGKLNAGDRVTVFGQAQESNAFAWQRGPLNAEALQRSLGEYGLSGKLESLEVSKRGPSGRALELKANGQPLKLPYPDAIRTALGGLPSTRFEIEETGRYTIVGANGTNRQLPDAGGAPLYAVSAGSSAAKPLGDTMVALQGDGSVRVLSAKPQFVFTGKGFGHGVGMSQWGARGYAELGYDYRKILQTYYSGVSILKDGS</sequence>
<evidence type="ECO:0000313" key="3">
    <source>
        <dbReference type="EMBL" id="MFC0212566.1"/>
    </source>
</evidence>
<reference evidence="3 4" key="1">
    <citation type="submission" date="2024-09" db="EMBL/GenBank/DDBJ databases">
        <authorList>
            <person name="Sun Q."/>
            <person name="Mori K."/>
        </authorList>
    </citation>
    <scope>NUCLEOTIDE SEQUENCE [LARGE SCALE GENOMIC DNA]</scope>
    <source>
        <strain evidence="3 4">CCM 7759</strain>
    </source>
</reference>
<name>A0ABV6DIU5_9BACL</name>
<protein>
    <submittedName>
        <fullName evidence="3">SpoIID/LytB domain-containing protein</fullName>
    </submittedName>
</protein>
<dbReference type="RefSeq" id="WP_377469754.1">
    <property type="nucleotide sequence ID" value="NZ_JBHLWN010000031.1"/>
</dbReference>
<dbReference type="PANTHER" id="PTHR30032:SF4">
    <property type="entry name" value="AMIDASE ENHANCER"/>
    <property type="match status" value="1"/>
</dbReference>
<dbReference type="PANTHER" id="PTHR30032">
    <property type="entry name" value="N-ACETYLMURAMOYL-L-ALANINE AMIDASE-RELATED"/>
    <property type="match status" value="1"/>
</dbReference>
<dbReference type="Proteomes" id="UP001589776">
    <property type="component" value="Unassembled WGS sequence"/>
</dbReference>
<feature type="domain" description="Sporulation stage II protein D amidase enhancer LytB N-terminal" evidence="2">
    <location>
        <begin position="316"/>
        <end position="401"/>
    </location>
</feature>
<evidence type="ECO:0000313" key="4">
    <source>
        <dbReference type="Proteomes" id="UP001589776"/>
    </source>
</evidence>
<keyword evidence="1" id="KW-0732">Signal</keyword>
<dbReference type="Pfam" id="PF08486">
    <property type="entry name" value="SpoIID"/>
    <property type="match status" value="1"/>
</dbReference>
<dbReference type="EMBL" id="JBHLWN010000031">
    <property type="protein sequence ID" value="MFC0212566.1"/>
    <property type="molecule type" value="Genomic_DNA"/>
</dbReference>
<comment type="caution">
    <text evidence="3">The sequence shown here is derived from an EMBL/GenBank/DDBJ whole genome shotgun (WGS) entry which is preliminary data.</text>
</comment>